<sequence length="111" mass="12695">MKKSTINFSVELDHNNVPDKILWDATDKPDPGLSETKSMSVALWDHKHKNTLRIDLWTKDMPVHEMKRFYIDCIGGLAQSALTATGDEYIANEINALCERLVKHIQNTKDE</sequence>
<dbReference type="NCBIfam" id="TIGR03515">
    <property type="entry name" value="GldC"/>
    <property type="match status" value="1"/>
</dbReference>
<dbReference type="InterPro" id="IPR019854">
    <property type="entry name" value="Motility-assoc_prot_GldC"/>
</dbReference>
<gene>
    <name evidence="1" type="primary">gldC</name>
    <name evidence="1" type="ORF">ACFQ21_04145</name>
</gene>
<accession>A0ABW3JX28</accession>
<reference evidence="2" key="1">
    <citation type="journal article" date="2019" name="Int. J. Syst. Evol. Microbiol.">
        <title>The Global Catalogue of Microorganisms (GCM) 10K type strain sequencing project: providing services to taxonomists for standard genome sequencing and annotation.</title>
        <authorList>
            <consortium name="The Broad Institute Genomics Platform"/>
            <consortium name="The Broad Institute Genome Sequencing Center for Infectious Disease"/>
            <person name="Wu L."/>
            <person name="Ma J."/>
        </authorList>
    </citation>
    <scope>NUCLEOTIDE SEQUENCE [LARGE SCALE GENOMIC DNA]</scope>
    <source>
        <strain evidence="2">CCUG 58938</strain>
    </source>
</reference>
<name>A0ABW3JX28_9BACT</name>
<dbReference type="EMBL" id="JBHTKA010000001">
    <property type="protein sequence ID" value="MFD0998479.1"/>
    <property type="molecule type" value="Genomic_DNA"/>
</dbReference>
<dbReference type="RefSeq" id="WP_377575246.1">
    <property type="nucleotide sequence ID" value="NZ_JBHTKA010000001.1"/>
</dbReference>
<protein>
    <submittedName>
        <fullName evidence="1">Gliding motility protein GldC</fullName>
    </submittedName>
</protein>
<evidence type="ECO:0000313" key="2">
    <source>
        <dbReference type="Proteomes" id="UP001597112"/>
    </source>
</evidence>
<dbReference type="Pfam" id="PF19937">
    <property type="entry name" value="GldC-like"/>
    <property type="match status" value="1"/>
</dbReference>
<dbReference type="Proteomes" id="UP001597112">
    <property type="component" value="Unassembled WGS sequence"/>
</dbReference>
<keyword evidence="2" id="KW-1185">Reference proteome</keyword>
<organism evidence="1 2">
    <name type="scientific">Ohtaekwangia kribbensis</name>
    <dbReference type="NCBI Taxonomy" id="688913"/>
    <lineage>
        <taxon>Bacteria</taxon>
        <taxon>Pseudomonadati</taxon>
        <taxon>Bacteroidota</taxon>
        <taxon>Cytophagia</taxon>
        <taxon>Cytophagales</taxon>
        <taxon>Fulvivirgaceae</taxon>
        <taxon>Ohtaekwangia</taxon>
    </lineage>
</organism>
<evidence type="ECO:0000313" key="1">
    <source>
        <dbReference type="EMBL" id="MFD0998479.1"/>
    </source>
</evidence>
<comment type="caution">
    <text evidence="1">The sequence shown here is derived from an EMBL/GenBank/DDBJ whole genome shotgun (WGS) entry which is preliminary data.</text>
</comment>
<proteinExistence type="predicted"/>